<comment type="subcellular location">
    <subcellularLocation>
        <location evidence="7">Membrane</location>
        <topology evidence="7">Multi-pass membrane protein</topology>
    </subcellularLocation>
</comment>
<gene>
    <name evidence="7" type="primary">DLT1</name>
    <name evidence="8" type="ORF">VP01_1263g5</name>
</gene>
<keyword evidence="4 7" id="KW-0812">Transmembrane</keyword>
<dbReference type="InterPro" id="IPR038869">
    <property type="entry name" value="DLT1"/>
</dbReference>
<dbReference type="VEuPathDB" id="FungiDB:VP01_1263g5"/>
<dbReference type="PANTHER" id="PTHR40021:SF1">
    <property type="entry name" value="DEFECT AT LOW TEMPERATURE PROTEIN 1"/>
    <property type="match status" value="1"/>
</dbReference>
<accession>A0A0L6VP63</accession>
<sequence length="373" mass="41632">MELQTTTPVTAQLTAIVLGSTLLVIIVSLLTSISRYFTVRHTLASIPKPYIPISQGDLPNPIFQIISQEYARIAIISYLASKPTHPSSRPSQQEQEPHEEKLALAAWGKPGSIYHGKRFADQILKDFESLERALDGFLPTRPSPPIPTRHSSTVQGPLRPYLDILSPSSPIQPTPILLTAAQKLILNRYASLIQKAISTTSAVVTQSDYEIACKCLVILLDQIKLCRSHDWSNPVGFGPKSHPLYQGIRFKDAIIETAIQLGIHIHFIFHFNSAYTELASQTRPHLTIQTNPLTIEGDMSGKEAIENLIKKIFPIIYPPFLPSFFVPIITGYETLIKDIAFLHPHQERSLGEYEYSLRCISSIISHVQQTLDA</sequence>
<proteinExistence type="inferred from homology"/>
<evidence type="ECO:0000256" key="1">
    <source>
        <dbReference type="ARBA" id="ARBA00002489"/>
    </source>
</evidence>
<evidence type="ECO:0000313" key="8">
    <source>
        <dbReference type="EMBL" id="KNZ62496.1"/>
    </source>
</evidence>
<dbReference type="AlphaFoldDB" id="A0A0L6VP63"/>
<evidence type="ECO:0000313" key="9">
    <source>
        <dbReference type="Proteomes" id="UP000037035"/>
    </source>
</evidence>
<reference evidence="8 9" key="1">
    <citation type="submission" date="2015-08" db="EMBL/GenBank/DDBJ databases">
        <title>Next Generation Sequencing and Analysis of the Genome of Puccinia sorghi L Schw, the Causal Agent of Maize Common Rust.</title>
        <authorList>
            <person name="Rochi L."/>
            <person name="Burguener G."/>
            <person name="Darino M."/>
            <person name="Turjanski A."/>
            <person name="Kreff E."/>
            <person name="Dieguez M.J."/>
            <person name="Sacco F."/>
        </authorList>
    </citation>
    <scope>NUCLEOTIDE SEQUENCE [LARGE SCALE GENOMIC DNA]</scope>
    <source>
        <strain evidence="8 9">RO10H11247</strain>
    </source>
</reference>
<evidence type="ECO:0000256" key="3">
    <source>
        <dbReference type="ARBA" id="ARBA00021353"/>
    </source>
</evidence>
<feature type="transmembrane region" description="Helical" evidence="7">
    <location>
        <begin position="12"/>
        <end position="33"/>
    </location>
</feature>
<evidence type="ECO:0000256" key="6">
    <source>
        <dbReference type="ARBA" id="ARBA00023136"/>
    </source>
</evidence>
<keyword evidence="9" id="KW-1185">Reference proteome</keyword>
<comment type="similarity">
    <text evidence="2 7">Belongs to the DLT1 family.</text>
</comment>
<dbReference type="PANTHER" id="PTHR40021">
    <property type="entry name" value="DEFECT AT LOW TEMPERATURE PROTEIN 1"/>
    <property type="match status" value="1"/>
</dbReference>
<evidence type="ECO:0000256" key="5">
    <source>
        <dbReference type="ARBA" id="ARBA00022989"/>
    </source>
</evidence>
<comment type="caution">
    <text evidence="7">Lacks conserved residue(s) required for the propagation of feature annotation.</text>
</comment>
<dbReference type="Proteomes" id="UP000037035">
    <property type="component" value="Unassembled WGS sequence"/>
</dbReference>
<dbReference type="OrthoDB" id="337038at2759"/>
<keyword evidence="5 7" id="KW-1133">Transmembrane helix</keyword>
<evidence type="ECO:0000256" key="4">
    <source>
        <dbReference type="ARBA" id="ARBA00022692"/>
    </source>
</evidence>
<organism evidence="8 9">
    <name type="scientific">Puccinia sorghi</name>
    <dbReference type="NCBI Taxonomy" id="27349"/>
    <lineage>
        <taxon>Eukaryota</taxon>
        <taxon>Fungi</taxon>
        <taxon>Dikarya</taxon>
        <taxon>Basidiomycota</taxon>
        <taxon>Pucciniomycotina</taxon>
        <taxon>Pucciniomycetes</taxon>
        <taxon>Pucciniales</taxon>
        <taxon>Pucciniaceae</taxon>
        <taxon>Puccinia</taxon>
    </lineage>
</organism>
<dbReference type="STRING" id="27349.A0A0L6VP63"/>
<protein>
    <recommendedName>
        <fullName evidence="3 7">Defect at low temperature protein 1</fullName>
    </recommendedName>
</protein>
<name>A0A0L6VP63_9BASI</name>
<comment type="caution">
    <text evidence="8">The sequence shown here is derived from an EMBL/GenBank/DDBJ whole genome shotgun (WGS) entry which is preliminary data.</text>
</comment>
<dbReference type="GO" id="GO:0016020">
    <property type="term" value="C:membrane"/>
    <property type="evidence" value="ECO:0007669"/>
    <property type="project" value="UniProtKB-SubCell"/>
</dbReference>
<dbReference type="EMBL" id="LAVV01002932">
    <property type="protein sequence ID" value="KNZ62496.1"/>
    <property type="molecule type" value="Genomic_DNA"/>
</dbReference>
<comment type="function">
    <text evidence="1 7">Required for growth under high-pressure and low-temperature conditions.</text>
</comment>
<evidence type="ECO:0000256" key="7">
    <source>
        <dbReference type="RuleBase" id="RU367100"/>
    </source>
</evidence>
<keyword evidence="6 7" id="KW-0472">Membrane</keyword>
<evidence type="ECO:0000256" key="2">
    <source>
        <dbReference type="ARBA" id="ARBA00005550"/>
    </source>
</evidence>